<dbReference type="EMBL" id="CAKKNT010000015">
    <property type="protein sequence ID" value="CAH0418776.1"/>
    <property type="molecule type" value="Genomic_DNA"/>
</dbReference>
<dbReference type="PANTHER" id="PTHR36435">
    <property type="entry name" value="SLR1288 PROTEIN"/>
    <property type="match status" value="1"/>
</dbReference>
<proteinExistence type="inferred from homology"/>
<comment type="similarity">
    <text evidence="1">Belongs to the UPF0177 family.</text>
</comment>
<sequence length="233" mass="25797">MKKTGDQLDIIVKILILIGMFIAVVLVPEILDVGNALAKQTPWAMYVAAAVFLAVYIGIACLGWWIIKPNLSRPQFTKFTWPEIKMVLIGYGLICILSMGLNALMNLVYGSAMTQNQTNVNDLLSTNTITLIVFSFAGAFIAPFVEEFIFRGIVISYFFKHQAWWLSVILSGILFSLGHASNNLISFSLYATMGMILAYLFKKSGQIKVSIALHMLNNTIAMILTIMTLVSAK</sequence>
<dbReference type="PANTHER" id="PTHR36435:SF1">
    <property type="entry name" value="CAAX AMINO TERMINAL PROTEASE FAMILY PROTEIN"/>
    <property type="match status" value="1"/>
</dbReference>
<protein>
    <recommendedName>
        <fullName evidence="3">CAAX prenyl protease 2/Lysostaphin resistance protein A-like domain-containing protein</fullName>
    </recommendedName>
</protein>
<dbReference type="Proteomes" id="UP000789719">
    <property type="component" value="Unassembled WGS sequence"/>
</dbReference>
<keyword evidence="2" id="KW-0472">Membrane</keyword>
<keyword evidence="5" id="KW-1185">Reference proteome</keyword>
<evidence type="ECO:0000259" key="3">
    <source>
        <dbReference type="Pfam" id="PF02517"/>
    </source>
</evidence>
<feature type="transmembrane region" description="Helical" evidence="2">
    <location>
        <begin position="213"/>
        <end position="232"/>
    </location>
</feature>
<feature type="transmembrane region" description="Helical" evidence="2">
    <location>
        <begin position="88"/>
        <end position="109"/>
    </location>
</feature>
<evidence type="ECO:0000256" key="2">
    <source>
        <dbReference type="SAM" id="Phobius"/>
    </source>
</evidence>
<dbReference type="InterPro" id="IPR003675">
    <property type="entry name" value="Rce1/LyrA-like_dom"/>
</dbReference>
<reference evidence="4 5" key="1">
    <citation type="submission" date="2021-11" db="EMBL/GenBank/DDBJ databases">
        <authorList>
            <person name="Depoorter E."/>
        </authorList>
    </citation>
    <scope>NUCLEOTIDE SEQUENCE [LARGE SCALE GENOMIC DNA]</scope>
    <source>
        <strain evidence="4 5">LMG 24286</strain>
    </source>
</reference>
<gene>
    <name evidence="4" type="ORF">WGH24286_01211</name>
</gene>
<feature type="transmembrane region" description="Helical" evidence="2">
    <location>
        <begin position="12"/>
        <end position="31"/>
    </location>
</feature>
<feature type="transmembrane region" description="Helical" evidence="2">
    <location>
        <begin position="184"/>
        <end position="201"/>
    </location>
</feature>
<dbReference type="Pfam" id="PF02517">
    <property type="entry name" value="Rce1-like"/>
    <property type="match status" value="1"/>
</dbReference>
<feature type="transmembrane region" description="Helical" evidence="2">
    <location>
        <begin position="162"/>
        <end position="178"/>
    </location>
</feature>
<evidence type="ECO:0000256" key="1">
    <source>
        <dbReference type="ARBA" id="ARBA00009067"/>
    </source>
</evidence>
<keyword evidence="2" id="KW-0812">Transmembrane</keyword>
<feature type="transmembrane region" description="Helical" evidence="2">
    <location>
        <begin position="43"/>
        <end position="67"/>
    </location>
</feature>
<comment type="caution">
    <text evidence="4">The sequence shown here is derived from an EMBL/GenBank/DDBJ whole genome shotgun (WGS) entry which is preliminary data.</text>
</comment>
<evidence type="ECO:0000313" key="5">
    <source>
        <dbReference type="Proteomes" id="UP000789719"/>
    </source>
</evidence>
<dbReference type="RefSeq" id="WP_230098858.1">
    <property type="nucleotide sequence ID" value="NZ_CAKKNT010000015.1"/>
</dbReference>
<feature type="transmembrane region" description="Helical" evidence="2">
    <location>
        <begin position="129"/>
        <end position="150"/>
    </location>
</feature>
<name>A0ABN8BQ67_9LACO</name>
<accession>A0ABN8BQ67</accession>
<feature type="domain" description="CAAX prenyl protease 2/Lysostaphin resistance protein A-like" evidence="3">
    <location>
        <begin position="130"/>
        <end position="220"/>
    </location>
</feature>
<keyword evidence="2" id="KW-1133">Transmembrane helix</keyword>
<organism evidence="4 5">
    <name type="scientific">Periweissella ghanensis</name>
    <dbReference type="NCBI Taxonomy" id="467997"/>
    <lineage>
        <taxon>Bacteria</taxon>
        <taxon>Bacillati</taxon>
        <taxon>Bacillota</taxon>
        <taxon>Bacilli</taxon>
        <taxon>Lactobacillales</taxon>
        <taxon>Lactobacillaceae</taxon>
        <taxon>Periweissella</taxon>
    </lineage>
</organism>
<evidence type="ECO:0000313" key="4">
    <source>
        <dbReference type="EMBL" id="CAH0418776.1"/>
    </source>
</evidence>
<dbReference type="InterPro" id="IPR052710">
    <property type="entry name" value="CAAX_protease"/>
</dbReference>